<dbReference type="Proteomes" id="UP000022910">
    <property type="component" value="Unassembled WGS sequence"/>
</dbReference>
<organism evidence="1 2">
    <name type="scientific">Rhizophagus irregularis (strain DAOM 197198w)</name>
    <name type="common">Glomus intraradices</name>
    <dbReference type="NCBI Taxonomy" id="1432141"/>
    <lineage>
        <taxon>Eukaryota</taxon>
        <taxon>Fungi</taxon>
        <taxon>Fungi incertae sedis</taxon>
        <taxon>Mucoromycota</taxon>
        <taxon>Glomeromycotina</taxon>
        <taxon>Glomeromycetes</taxon>
        <taxon>Glomerales</taxon>
        <taxon>Glomeraceae</taxon>
        <taxon>Rhizophagus</taxon>
    </lineage>
</organism>
<gene>
    <name evidence="1" type="ORF">RirG_058110</name>
</gene>
<dbReference type="HOGENOM" id="CLU_3088501_0_0_1"/>
<keyword evidence="2" id="KW-1185">Reference proteome</keyword>
<dbReference type="AlphaFoldDB" id="A0A015JVX3"/>
<reference evidence="1 2" key="1">
    <citation type="submission" date="2014-02" db="EMBL/GenBank/DDBJ databases">
        <title>Single nucleus genome sequencing reveals high similarity among nuclei of an endomycorrhizal fungus.</title>
        <authorList>
            <person name="Lin K."/>
            <person name="Geurts R."/>
            <person name="Zhang Z."/>
            <person name="Limpens E."/>
            <person name="Saunders D.G."/>
            <person name="Mu D."/>
            <person name="Pang E."/>
            <person name="Cao H."/>
            <person name="Cha H."/>
            <person name="Lin T."/>
            <person name="Zhou Q."/>
            <person name="Shang Y."/>
            <person name="Li Y."/>
            <person name="Ivanov S."/>
            <person name="Sharma T."/>
            <person name="Velzen R.V."/>
            <person name="Ruijter N.D."/>
            <person name="Aanen D.K."/>
            <person name="Win J."/>
            <person name="Kamoun S."/>
            <person name="Bisseling T."/>
            <person name="Huang S."/>
        </authorList>
    </citation>
    <scope>NUCLEOTIDE SEQUENCE [LARGE SCALE GENOMIC DNA]</scope>
    <source>
        <strain evidence="2">DAOM197198w</strain>
    </source>
</reference>
<proteinExistence type="predicted"/>
<dbReference type="EMBL" id="JEMT01013899">
    <property type="protein sequence ID" value="EXX73687.1"/>
    <property type="molecule type" value="Genomic_DNA"/>
</dbReference>
<evidence type="ECO:0000313" key="1">
    <source>
        <dbReference type="EMBL" id="EXX73687.1"/>
    </source>
</evidence>
<name>A0A015JVX3_RHIIW</name>
<accession>A0A015JVX3</accession>
<protein>
    <submittedName>
        <fullName evidence="1">Uncharacterized protein</fullName>
    </submittedName>
</protein>
<evidence type="ECO:0000313" key="2">
    <source>
        <dbReference type="Proteomes" id="UP000022910"/>
    </source>
</evidence>
<sequence>MDENFYEHIQRYVMLSNLRQGNKVNVILSPSLYYQNYQQCNHIMNHFEHIAL</sequence>
<comment type="caution">
    <text evidence="1">The sequence shown here is derived from an EMBL/GenBank/DDBJ whole genome shotgun (WGS) entry which is preliminary data.</text>
</comment>